<name>A0A8J8CD85_9ARCH</name>
<protein>
    <submittedName>
        <fullName evidence="3">CinA family protein</fullName>
    </submittedName>
</protein>
<dbReference type="InterPro" id="IPR008136">
    <property type="entry name" value="CinA_C"/>
</dbReference>
<comment type="caution">
    <text evidence="3">The sequence shown here is derived from an EMBL/GenBank/DDBJ whole genome shotgun (WGS) entry which is preliminary data.</text>
</comment>
<evidence type="ECO:0000313" key="2">
    <source>
        <dbReference type="EMBL" id="MBX8631368.1"/>
    </source>
</evidence>
<organism evidence="3 4">
    <name type="scientific">Candidatus Sysuiplasma superficiale</name>
    <dbReference type="NCBI Taxonomy" id="2823368"/>
    <lineage>
        <taxon>Archaea</taxon>
        <taxon>Methanobacteriati</taxon>
        <taxon>Thermoplasmatota</taxon>
        <taxon>Thermoplasmata</taxon>
        <taxon>Candidatus Sysuiplasmatales</taxon>
        <taxon>Candidatus Sysuiplasmataceae</taxon>
        <taxon>Candidatus Sysuiplasma</taxon>
    </lineage>
</organism>
<accession>A0A8J8CD85</accession>
<dbReference type="Proteomes" id="UP000716004">
    <property type="component" value="Unassembled WGS sequence"/>
</dbReference>
<dbReference type="EMBL" id="JAGVSJ010000003">
    <property type="protein sequence ID" value="MBX8631368.1"/>
    <property type="molecule type" value="Genomic_DNA"/>
</dbReference>
<dbReference type="Gene3D" id="3.90.950.20">
    <property type="entry name" value="CinA-like"/>
    <property type="match status" value="1"/>
</dbReference>
<dbReference type="Pfam" id="PF02464">
    <property type="entry name" value="CinA"/>
    <property type="match status" value="1"/>
</dbReference>
<dbReference type="AlphaFoldDB" id="A0A8J8CD85"/>
<gene>
    <name evidence="2" type="ORF">J9259_02435</name>
    <name evidence="3" type="ORF">KIY12_06005</name>
</gene>
<feature type="domain" description="CinA C-terminal" evidence="1">
    <location>
        <begin position="15"/>
        <end position="164"/>
    </location>
</feature>
<dbReference type="SUPFAM" id="SSF142433">
    <property type="entry name" value="CinA-like"/>
    <property type="match status" value="1"/>
</dbReference>
<dbReference type="EMBL" id="JAHEAC010000048">
    <property type="protein sequence ID" value="MBX8644259.1"/>
    <property type="molecule type" value="Genomic_DNA"/>
</dbReference>
<dbReference type="Proteomes" id="UP000750197">
    <property type="component" value="Unassembled WGS sequence"/>
</dbReference>
<evidence type="ECO:0000313" key="3">
    <source>
        <dbReference type="EMBL" id="MBX8644259.1"/>
    </source>
</evidence>
<evidence type="ECO:0000313" key="4">
    <source>
        <dbReference type="Proteomes" id="UP000750197"/>
    </source>
</evidence>
<evidence type="ECO:0000259" key="1">
    <source>
        <dbReference type="Pfam" id="PF02464"/>
    </source>
</evidence>
<dbReference type="InterPro" id="IPR036653">
    <property type="entry name" value="CinA-like_C"/>
</dbReference>
<reference evidence="3" key="1">
    <citation type="submission" date="2021-05" db="EMBL/GenBank/DDBJ databases">
        <title>Genomic insights into ecological role and evolution of a novel Thermoplasmata order Candidatus Sysuiplasmatales.</title>
        <authorList>
            <person name="Yuan Y."/>
        </authorList>
    </citation>
    <scope>NUCLEOTIDE SEQUENCE</scope>
    <source>
        <strain evidence="3">TUT19-bin139</strain>
        <strain evidence="2">YP2-bin.285</strain>
    </source>
</reference>
<proteinExistence type="predicted"/>
<dbReference type="NCBIfam" id="TIGR00199">
    <property type="entry name" value="PncC_domain"/>
    <property type="match status" value="1"/>
</dbReference>
<sequence>MSENYSVYQKRMRHLVTDTGNRLRMMGKTLSVAESVTGGTVCSAIVSVPGASEFFMGGVVAYSNSTKQSILGVPPEMIRKYGPVSPEVVSAMASGIKRIMGTDYSVATSGIAGPAGDSSRARIGLCMICVAGTDNITVIGRRYCGQRRRIIMECSLEAIRSLRLLLG</sequence>